<dbReference type="Ensembl" id="ENSSMRT00000031904.1">
    <property type="protein sequence ID" value="ENSSMRP00000027302.1"/>
    <property type="gene ID" value="ENSSMRG00000021049.1"/>
</dbReference>
<organism evidence="1 2">
    <name type="scientific">Salvator merianae</name>
    <name type="common">Argentine black and white tegu</name>
    <name type="synonym">Tupinambis merianae</name>
    <dbReference type="NCBI Taxonomy" id="96440"/>
    <lineage>
        <taxon>Eukaryota</taxon>
        <taxon>Metazoa</taxon>
        <taxon>Chordata</taxon>
        <taxon>Craniata</taxon>
        <taxon>Vertebrata</taxon>
        <taxon>Euteleostomi</taxon>
        <taxon>Lepidosauria</taxon>
        <taxon>Squamata</taxon>
        <taxon>Bifurcata</taxon>
        <taxon>Unidentata</taxon>
        <taxon>Episquamata</taxon>
        <taxon>Laterata</taxon>
        <taxon>Teiioidea</taxon>
        <taxon>Teiidae</taxon>
        <taxon>Salvator</taxon>
    </lineage>
</organism>
<dbReference type="AlphaFoldDB" id="A0A8D0E660"/>
<reference evidence="1" key="2">
    <citation type="submission" date="2025-09" db="UniProtKB">
        <authorList>
            <consortium name="Ensembl"/>
        </authorList>
    </citation>
    <scope>IDENTIFICATION</scope>
</reference>
<protein>
    <submittedName>
        <fullName evidence="1">Uncharacterized protein</fullName>
    </submittedName>
</protein>
<keyword evidence="2" id="KW-1185">Reference proteome</keyword>
<name>A0A8D0E660_SALMN</name>
<evidence type="ECO:0000313" key="1">
    <source>
        <dbReference type="Ensembl" id="ENSSMRP00000027302.1"/>
    </source>
</evidence>
<evidence type="ECO:0000313" key="2">
    <source>
        <dbReference type="Proteomes" id="UP000694421"/>
    </source>
</evidence>
<accession>A0A8D0E660</accession>
<dbReference type="Proteomes" id="UP000694421">
    <property type="component" value="Unplaced"/>
</dbReference>
<sequence>RKVFVGPGHRGAILVVIPVALLKRPSLHTGTGDRVTVKGQDPSMLVDLSTTVYWQTGLVCHLNALAWFTCSPAWMEHAYLAPACGREAPKSFPILQSDVYLNVLEQPSKCIVSANISETQCVSACMPVQTTRNATWRTRGDSWKFL</sequence>
<reference evidence="1" key="1">
    <citation type="submission" date="2025-08" db="UniProtKB">
        <authorList>
            <consortium name="Ensembl"/>
        </authorList>
    </citation>
    <scope>IDENTIFICATION</scope>
</reference>
<proteinExistence type="predicted"/>